<keyword evidence="7" id="KW-1185">Reference proteome</keyword>
<dbReference type="PROSITE" id="PS50966">
    <property type="entry name" value="ZF_SWIM"/>
    <property type="match status" value="1"/>
</dbReference>
<dbReference type="PANTHER" id="PTHR10799">
    <property type="entry name" value="SNF2/RAD54 HELICASE FAMILY"/>
    <property type="match status" value="1"/>
</dbReference>
<dbReference type="PROSITE" id="PS51192">
    <property type="entry name" value="HELICASE_ATP_BIND_1"/>
    <property type="match status" value="1"/>
</dbReference>
<dbReference type="InterPro" id="IPR027417">
    <property type="entry name" value="P-loop_NTPase"/>
</dbReference>
<keyword evidence="2" id="KW-0862">Zinc</keyword>
<dbReference type="InterPro" id="IPR000330">
    <property type="entry name" value="SNF2_N"/>
</dbReference>
<evidence type="ECO:0000259" key="5">
    <source>
        <dbReference type="PROSITE" id="PS51194"/>
    </source>
</evidence>
<dbReference type="Pfam" id="PF08455">
    <property type="entry name" value="SNF2_assoc"/>
    <property type="match status" value="1"/>
</dbReference>
<dbReference type="Proteomes" id="UP001473063">
    <property type="component" value="Unassembled WGS sequence"/>
</dbReference>
<dbReference type="Pfam" id="PF04434">
    <property type="entry name" value="SWIM"/>
    <property type="match status" value="1"/>
</dbReference>
<gene>
    <name evidence="6" type="ORF">WMO28_03000</name>
</gene>
<feature type="domain" description="SWIM-type" evidence="3">
    <location>
        <begin position="61"/>
        <end position="96"/>
    </location>
</feature>
<dbReference type="InterPro" id="IPR001650">
    <property type="entry name" value="Helicase_C-like"/>
</dbReference>
<organism evidence="6 7">
    <name type="scientific">Blautia aquisgranensis</name>
    <dbReference type="NCBI Taxonomy" id="3133153"/>
    <lineage>
        <taxon>Bacteria</taxon>
        <taxon>Bacillati</taxon>
        <taxon>Bacillota</taxon>
        <taxon>Clostridia</taxon>
        <taxon>Lachnospirales</taxon>
        <taxon>Lachnospiraceae</taxon>
        <taxon>Blautia</taxon>
    </lineage>
</organism>
<dbReference type="InterPro" id="IPR007527">
    <property type="entry name" value="Znf_SWIM"/>
</dbReference>
<dbReference type="InterPro" id="IPR013663">
    <property type="entry name" value="Helicase_SWF/SNF/SWI_bac"/>
</dbReference>
<dbReference type="Pfam" id="PF00176">
    <property type="entry name" value="SNF2-rel_dom"/>
    <property type="match status" value="1"/>
</dbReference>
<name>A0ABV1BBB5_9FIRM</name>
<keyword evidence="2" id="KW-0479">Metal-binding</keyword>
<reference evidence="6 7" key="1">
    <citation type="submission" date="2024-03" db="EMBL/GenBank/DDBJ databases">
        <title>Human intestinal bacterial collection.</title>
        <authorList>
            <person name="Pauvert C."/>
            <person name="Hitch T.C.A."/>
            <person name="Clavel T."/>
        </authorList>
    </citation>
    <scope>NUCLEOTIDE SEQUENCE [LARGE SCALE GENOMIC DNA]</scope>
    <source>
        <strain evidence="6 7">CLA-JM-H16</strain>
    </source>
</reference>
<dbReference type="PROSITE" id="PS51194">
    <property type="entry name" value="HELICASE_CTER"/>
    <property type="match status" value="1"/>
</dbReference>
<dbReference type="RefSeq" id="WP_349056013.1">
    <property type="nucleotide sequence ID" value="NZ_JBBMEJ010000002.1"/>
</dbReference>
<evidence type="ECO:0000313" key="7">
    <source>
        <dbReference type="Proteomes" id="UP001473063"/>
    </source>
</evidence>
<feature type="domain" description="Helicase ATP-binding" evidence="4">
    <location>
        <begin position="677"/>
        <end position="841"/>
    </location>
</feature>
<evidence type="ECO:0000259" key="3">
    <source>
        <dbReference type="PROSITE" id="PS50966"/>
    </source>
</evidence>
<dbReference type="SUPFAM" id="SSF52540">
    <property type="entry name" value="P-loop containing nucleoside triphosphate hydrolases"/>
    <property type="match status" value="2"/>
</dbReference>
<dbReference type="InterPro" id="IPR014001">
    <property type="entry name" value="Helicase_ATP-bd"/>
</dbReference>
<accession>A0ABV1BBB5</accession>
<comment type="caution">
    <text evidence="6">The sequence shown here is derived from an EMBL/GenBank/DDBJ whole genome shotgun (WGS) entry which is preliminary data.</text>
</comment>
<protein>
    <submittedName>
        <fullName evidence="6">SNF2 helicase associated domain-containing protein</fullName>
    </submittedName>
</protein>
<evidence type="ECO:0000259" key="4">
    <source>
        <dbReference type="PROSITE" id="PS51192"/>
    </source>
</evidence>
<dbReference type="SMART" id="SM00487">
    <property type="entry name" value="DEXDc"/>
    <property type="match status" value="1"/>
</dbReference>
<dbReference type="Gene3D" id="3.40.50.10810">
    <property type="entry name" value="Tandem AAA-ATPase domain"/>
    <property type="match status" value="1"/>
</dbReference>
<sequence>MLKRTAIRALCNTTAYQRGLDIYRTGKRIQSLDIKSEGAVDKISAAVKGSGRNVYNTGFQYDTEADRIKKVYCDCPAFRSYSGICKHCVAVLLEYGDRKAYERVEVRKQQDEDQKLAGIFSGTEFPAAVSGSGQPATKTTVELKSILNRQMYSRMLPFSGDPYFGRVELETCLKFNSVGNCFTVEFRIGCEKKYILKDVLAFVWNLDHNEKVSYGKNLEFIHSDEAFSEKSRGVLSFIREWVENHHGTYMARYEQLKKITTEVKVRDLTVDRKELEDLLLILGENSFKFKMNNDPETTWHAVREIPDRILTIRKKDQGLSLEIPPVYSVTGIRYHMYFDNAKVYLVSRQELGVVEEFATCLERLPAGRGFIDEPDMSAFVREMLPSLEKFFHCDLRDFPEKTGLECYKAAYEIYLDAPERDWITCKAFSVYGKDKFSVFDRDVSACTRDIPGEMGVFVLLSKYFNGYDAQRMELALDCRTGEYENLNGEDASVNMDSSEEKLYQLLKEGIPAMQKIGTVYISQAIRQMRVMKMPGIRLGVSLSAGLLNLDLDVEGMDQAQLFDILSRYDRRKKYFRLKDGSFLDISDGQLREFSVLKDGMQISDSELKKGKTQVPAYRAMYLDSQLKRGDLIKVEKDNTFRALIRNMQTMEEHKFQIPREQEKILRGYQKEGFYWIKTLKHNQFGGILADDMGLGKTLQVIAFLWSEFQESRPGENRRALVVTPASLVFNWMSEIERFAPGLPATVVAGDVKERKNLIRNAGGREVLITSYDLLKRDLKAYQKLDFAVQIIDEAQYIKNHGTQAAKAVKEVRSEFRLALTGTPVENRLSELWSIFDFLMPGFLYSYEKFRKEIELPAVQYSNSDAMQRLQKMIRPFVLRRLKRDVLKDLPDKLEKDMFSPLESEQKELYEAHTERLRLMLGMQSDAEFRTSKLQILAEITRLRQICCYPGLVYEGYKGNSSKLEMCMELVQNAVNGGHKILLFSQFTTMLDVLAVRLKKAKVSFYMLTGATSKEKRAQMVQAFNEDDTSVFCISLKAGGTGLNLTAADIVIHYDPWWNLAVQNQATDRAHRIGQKNVVSVYRLFMKDTIEERIRALQEMKRELADEILSGEGIGQALISREEVLELLGKRE</sequence>
<feature type="domain" description="Helicase C-terminal" evidence="5">
    <location>
        <begin position="962"/>
        <end position="1125"/>
    </location>
</feature>
<dbReference type="SMART" id="SM00490">
    <property type="entry name" value="HELICc"/>
    <property type="match status" value="1"/>
</dbReference>
<proteinExistence type="predicted"/>
<evidence type="ECO:0000313" key="6">
    <source>
        <dbReference type="EMBL" id="MEQ2369918.1"/>
    </source>
</evidence>
<keyword evidence="2" id="KW-0863">Zinc-finger</keyword>
<dbReference type="Pfam" id="PF00271">
    <property type="entry name" value="Helicase_C"/>
    <property type="match status" value="1"/>
</dbReference>
<dbReference type="CDD" id="cd18793">
    <property type="entry name" value="SF2_C_SNF"/>
    <property type="match status" value="1"/>
</dbReference>
<dbReference type="Gene3D" id="3.40.50.300">
    <property type="entry name" value="P-loop containing nucleotide triphosphate hydrolases"/>
    <property type="match status" value="1"/>
</dbReference>
<dbReference type="InterPro" id="IPR038718">
    <property type="entry name" value="SNF2-like_sf"/>
</dbReference>
<dbReference type="InterPro" id="IPR049730">
    <property type="entry name" value="SNF2/RAD54-like_C"/>
</dbReference>
<dbReference type="EMBL" id="JBBMEJ010000002">
    <property type="protein sequence ID" value="MEQ2369918.1"/>
    <property type="molecule type" value="Genomic_DNA"/>
</dbReference>
<evidence type="ECO:0000256" key="1">
    <source>
        <dbReference type="ARBA" id="ARBA00022801"/>
    </source>
</evidence>
<keyword evidence="1" id="KW-0378">Hydrolase</keyword>
<evidence type="ECO:0000256" key="2">
    <source>
        <dbReference type="PROSITE-ProRule" id="PRU00325"/>
    </source>
</evidence>
<dbReference type="CDD" id="cd18012">
    <property type="entry name" value="DEXQc_arch_SWI2_SNF2"/>
    <property type="match status" value="1"/>
</dbReference>